<dbReference type="GO" id="GO:0006629">
    <property type="term" value="P:lipid metabolic process"/>
    <property type="evidence" value="ECO:0007669"/>
    <property type="project" value="InterPro"/>
</dbReference>
<evidence type="ECO:0000313" key="3">
    <source>
        <dbReference type="EMBL" id="KAK9864360.1"/>
    </source>
</evidence>
<comment type="caution">
    <text evidence="3">The sequence shown here is derived from an EMBL/GenBank/DDBJ whole genome shotgun (WGS) entry which is preliminary data.</text>
</comment>
<keyword evidence="4" id="KW-1185">Reference proteome</keyword>
<feature type="region of interest" description="Disordered" evidence="1">
    <location>
        <begin position="747"/>
        <end position="782"/>
    </location>
</feature>
<feature type="compositionally biased region" description="Low complexity" evidence="1">
    <location>
        <begin position="755"/>
        <end position="765"/>
    </location>
</feature>
<dbReference type="Pfam" id="PF01764">
    <property type="entry name" value="Lipase_3"/>
    <property type="match status" value="1"/>
</dbReference>
<organism evidence="3 4">
    <name type="scientific">Apatococcus fuscideae</name>
    <dbReference type="NCBI Taxonomy" id="2026836"/>
    <lineage>
        <taxon>Eukaryota</taxon>
        <taxon>Viridiplantae</taxon>
        <taxon>Chlorophyta</taxon>
        <taxon>core chlorophytes</taxon>
        <taxon>Trebouxiophyceae</taxon>
        <taxon>Chlorellales</taxon>
        <taxon>Chlorellaceae</taxon>
        <taxon>Apatococcus</taxon>
    </lineage>
</organism>
<dbReference type="InterPro" id="IPR002921">
    <property type="entry name" value="Fungal_lipase-type"/>
</dbReference>
<dbReference type="InterPro" id="IPR029058">
    <property type="entry name" value="AB_hydrolase_fold"/>
</dbReference>
<feature type="domain" description="Fungal lipase-type" evidence="2">
    <location>
        <begin position="87"/>
        <end position="244"/>
    </location>
</feature>
<name>A0AAW1T5H8_9CHLO</name>
<protein>
    <recommendedName>
        <fullName evidence="2">Fungal lipase-type domain-containing protein</fullName>
    </recommendedName>
</protein>
<dbReference type="EMBL" id="JALJOV010000363">
    <property type="protein sequence ID" value="KAK9864360.1"/>
    <property type="molecule type" value="Genomic_DNA"/>
</dbReference>
<dbReference type="AlphaFoldDB" id="A0AAW1T5H8"/>
<dbReference type="SUPFAM" id="SSF53474">
    <property type="entry name" value="alpha/beta-Hydrolases"/>
    <property type="match status" value="1"/>
</dbReference>
<sequence>MSLQESVTELNIGQLLRARILAHLSKHAYNVEQIRETSGLDFSLECEACGGDITVKATKLHATASSKPLQYTIWSLEAAGRSLGIAVAFRGTASSQDVSLDLQIEPAPLWHNSSSWGLHSGMLQSVRDPPASVYRHILDVYFRKCRAHPSTDVPLLLTGHSLGGGLAACLGLHMLEVLKDRKDSLPISLRIMTFGAPLILHSNRSNLTPYPTPLDELLASASARERISFEAHNFVNEYDMVPRALGTALSQTDFNLLVSILPEFHPVTEIAKGYMLFGQYHLLEKGGSILTQSREQPGYATALHFAEGDLLGAISAAGPGRLRSSHAIEEYIYALTASLASQRCPCFAGGEADDYEAVLFSCRGGVEVTSWLDERAELAWRSKRLQTTMQKQYPKVPGQNDMIAGKSTVKRAILTTAVRVAGPVLNQAIGADPVGLMTMGLGIFNLVMSFKVCYDIKKTKKEILNGQMQIRNDLKELDDRLTYLSNTISLAFQDQAELLRAVIAATGENASQFRTLSLMMRQQLQQIDASLASIDDRLRQQGEDQFQLDLRQLSETFGQLQADFTNIDMTNEHCVRLAGEVQTMAIRVIEMCNQKMEGKDFQIITRHAHQTSVAILIKRHTFAAALAMATMIWDAADNIIRPAHDQKQASLRRNKNHHATKKCQSELLTLLACSTLYSLAAGMGRMHERSSFWPMRKHDHAAAARMQLEGPSPSGTYYLIEECVELPGSKLVRDKTLAIESLKVRVSHPAPPSQHPVVQPAQQDPAPSPQVPAKPKGWCTMM</sequence>
<reference evidence="3 4" key="1">
    <citation type="journal article" date="2024" name="Nat. Commun.">
        <title>Phylogenomics reveals the evolutionary origins of lichenization in chlorophyte algae.</title>
        <authorList>
            <person name="Puginier C."/>
            <person name="Libourel C."/>
            <person name="Otte J."/>
            <person name="Skaloud P."/>
            <person name="Haon M."/>
            <person name="Grisel S."/>
            <person name="Petersen M."/>
            <person name="Berrin J.G."/>
            <person name="Delaux P.M."/>
            <person name="Dal Grande F."/>
            <person name="Keller J."/>
        </authorList>
    </citation>
    <scope>NUCLEOTIDE SEQUENCE [LARGE SCALE GENOMIC DNA]</scope>
    <source>
        <strain evidence="3 4">SAG 2523</strain>
    </source>
</reference>
<proteinExistence type="predicted"/>
<evidence type="ECO:0000259" key="2">
    <source>
        <dbReference type="Pfam" id="PF01764"/>
    </source>
</evidence>
<evidence type="ECO:0000313" key="4">
    <source>
        <dbReference type="Proteomes" id="UP001485043"/>
    </source>
</evidence>
<dbReference type="Gene3D" id="3.40.50.1820">
    <property type="entry name" value="alpha/beta hydrolase"/>
    <property type="match status" value="1"/>
</dbReference>
<accession>A0AAW1T5H8</accession>
<gene>
    <name evidence="3" type="ORF">WJX84_005822</name>
</gene>
<dbReference type="PANTHER" id="PTHR45856:SF24">
    <property type="entry name" value="FUNGAL LIPASE-LIKE DOMAIN-CONTAINING PROTEIN"/>
    <property type="match status" value="1"/>
</dbReference>
<dbReference type="InterPro" id="IPR051218">
    <property type="entry name" value="Sec_MonoDiacylglyc_Lipase"/>
</dbReference>
<evidence type="ECO:0000256" key="1">
    <source>
        <dbReference type="SAM" id="MobiDB-lite"/>
    </source>
</evidence>
<dbReference type="Proteomes" id="UP001485043">
    <property type="component" value="Unassembled WGS sequence"/>
</dbReference>
<dbReference type="PANTHER" id="PTHR45856">
    <property type="entry name" value="ALPHA/BETA-HYDROLASES SUPERFAMILY PROTEIN"/>
    <property type="match status" value="1"/>
</dbReference>
<dbReference type="CDD" id="cd00519">
    <property type="entry name" value="Lipase_3"/>
    <property type="match status" value="1"/>
</dbReference>